<dbReference type="VEuPathDB" id="MicrosporidiaDB:CWI37_0641p0010"/>
<sequence>MKRSVYIFLTQFLQFIESSEMYYRTSVPVYSNISTPNWHVDQISTPGLNLVYTQSSSGQYYVYNIQPLPSYQRYFQPFPSISGFGYVPMPYYPVPAYISSNQPCIQSYLSYMNAQPPNFPPNMPMSSNFSTSNDPEQLLTQDRTNATLLASSNLQMASESINNSTQPPNIYAGGIPEQNHMENPSVPTLTYIVLNKDNDVVFEINNHEIFILENFYPLLDHDYTISFQNILDCRKKINNITETIKTLVEKILANRKYEIGFMCYLMKIFRLKAPFIFHARNRPMIYCKPLFLLFPPWIEDTIQKELTLAKHLFNISLILNVTKAIMKYNYECLKPFFDKKLRENMQVGFSYHFCCNKCLMYNHFNLIIEFLGDIFTMLGEETYQKVLKYVSGAGFLSTNCDNVFTKNTSLEIPVILFDVFILLSKENFEFLHSIICDYEVLKESLENKDLKFISYIKKTLNEESYLQNENCRKLYYNLVSIYERVFLGESSCDFIQNPCSINFKVWFRENMSRYRFVICKKLIPKYFDILFFLKTSNLFLHYVCKVILNPSITPRKFEDILVQKIIRCLSAKHFQ</sequence>
<evidence type="ECO:0000313" key="2">
    <source>
        <dbReference type="Proteomes" id="UP000292362"/>
    </source>
</evidence>
<dbReference type="EMBL" id="PITJ01000641">
    <property type="protein sequence ID" value="TBU01723.1"/>
    <property type="molecule type" value="Genomic_DNA"/>
</dbReference>
<accession>A0A4Q9L2P2</accession>
<dbReference type="Proteomes" id="UP000292362">
    <property type="component" value="Unassembled WGS sequence"/>
</dbReference>
<organism evidence="1 2">
    <name type="scientific">Hamiltosporidium tvaerminnensis</name>
    <dbReference type="NCBI Taxonomy" id="1176355"/>
    <lineage>
        <taxon>Eukaryota</taxon>
        <taxon>Fungi</taxon>
        <taxon>Fungi incertae sedis</taxon>
        <taxon>Microsporidia</taxon>
        <taxon>Dubosqiidae</taxon>
        <taxon>Hamiltosporidium</taxon>
    </lineage>
</organism>
<protein>
    <submittedName>
        <fullName evidence="1">Uncharacterized protein</fullName>
    </submittedName>
</protein>
<proteinExistence type="predicted"/>
<comment type="caution">
    <text evidence="1">The sequence shown here is derived from an EMBL/GenBank/DDBJ whole genome shotgun (WGS) entry which is preliminary data.</text>
</comment>
<evidence type="ECO:0000313" key="1">
    <source>
        <dbReference type="EMBL" id="TBU01723.1"/>
    </source>
</evidence>
<dbReference type="AlphaFoldDB" id="A0A4Q9L2P2"/>
<name>A0A4Q9L2P2_9MICR</name>
<reference evidence="1 2" key="1">
    <citation type="submission" date="2017-12" db="EMBL/GenBank/DDBJ databases">
        <authorList>
            <person name="Pombert J.-F."/>
            <person name="Haag K.L."/>
            <person name="Ebert D."/>
        </authorList>
    </citation>
    <scope>NUCLEOTIDE SEQUENCE [LARGE SCALE GENOMIC DNA]</scope>
    <source>
        <strain evidence="1">FI-OER-3-3</strain>
    </source>
</reference>
<gene>
    <name evidence="1" type="ORF">CWI37_0641p0010</name>
</gene>